<feature type="non-terminal residue" evidence="1">
    <location>
        <position position="252"/>
    </location>
</feature>
<reference evidence="1" key="1">
    <citation type="submission" date="2021-02" db="EMBL/GenBank/DDBJ databases">
        <authorList>
            <person name="Dougan E. K."/>
            <person name="Rhodes N."/>
            <person name="Thang M."/>
            <person name="Chan C."/>
        </authorList>
    </citation>
    <scope>NUCLEOTIDE SEQUENCE</scope>
</reference>
<keyword evidence="2" id="KW-1185">Reference proteome</keyword>
<sequence length="252" mass="27687">VWMSISRGGVTAHGDVPFSSGHLVLDAAELAERRAELGLAGYSRLHSLQRADVGVSLQALADTIESLHSQGFPPVFIFMYDQVWLLLLQLFDLVAVMLGSSEIEMSLAVFAWALQSGISGQRVGSNFGQPHRDKKYSDCHTAERKLSMMTTWLPLVPVTLRNGCMYVLPAELDPLLENTNDPLHMKPDEDVVRPLCEPQPCDAGDVLAWQANLIHWGAACSEDLEEQPRKSIATAFMLAGIGKLNSMETITK</sequence>
<dbReference type="AlphaFoldDB" id="A0A813EUH3"/>
<comment type="caution">
    <text evidence="1">The sequence shown here is derived from an EMBL/GenBank/DDBJ whole genome shotgun (WGS) entry which is preliminary data.</text>
</comment>
<dbReference type="EMBL" id="CAJNNV010016393">
    <property type="protein sequence ID" value="CAE8604393.1"/>
    <property type="molecule type" value="Genomic_DNA"/>
</dbReference>
<dbReference type="InterPro" id="IPR008775">
    <property type="entry name" value="Phytyl_CoA_dOase-like"/>
</dbReference>
<accession>A0A813EUH3</accession>
<name>A0A813EUH3_POLGL</name>
<dbReference type="SUPFAM" id="SSF51197">
    <property type="entry name" value="Clavaminate synthase-like"/>
    <property type="match status" value="1"/>
</dbReference>
<evidence type="ECO:0000313" key="1">
    <source>
        <dbReference type="EMBL" id="CAE8604393.1"/>
    </source>
</evidence>
<evidence type="ECO:0000313" key="2">
    <source>
        <dbReference type="Proteomes" id="UP000654075"/>
    </source>
</evidence>
<dbReference type="Proteomes" id="UP000654075">
    <property type="component" value="Unassembled WGS sequence"/>
</dbReference>
<feature type="non-terminal residue" evidence="1">
    <location>
        <position position="1"/>
    </location>
</feature>
<dbReference type="Pfam" id="PF05721">
    <property type="entry name" value="PhyH"/>
    <property type="match status" value="1"/>
</dbReference>
<proteinExistence type="predicted"/>
<dbReference type="OrthoDB" id="200056at2759"/>
<gene>
    <name evidence="1" type="ORF">PGLA1383_LOCUS22556</name>
</gene>
<dbReference type="Gene3D" id="2.60.120.620">
    <property type="entry name" value="q2cbj1_9rhob like domain"/>
    <property type="match status" value="1"/>
</dbReference>
<evidence type="ECO:0008006" key="3">
    <source>
        <dbReference type="Google" id="ProtNLM"/>
    </source>
</evidence>
<organism evidence="1 2">
    <name type="scientific">Polarella glacialis</name>
    <name type="common">Dinoflagellate</name>
    <dbReference type="NCBI Taxonomy" id="89957"/>
    <lineage>
        <taxon>Eukaryota</taxon>
        <taxon>Sar</taxon>
        <taxon>Alveolata</taxon>
        <taxon>Dinophyceae</taxon>
        <taxon>Suessiales</taxon>
        <taxon>Suessiaceae</taxon>
        <taxon>Polarella</taxon>
    </lineage>
</organism>
<protein>
    <recommendedName>
        <fullName evidence="3">Phytanoyl-CoA dioxygenase family protein</fullName>
    </recommendedName>
</protein>